<dbReference type="KEGG" id="spph:KFK14_09935"/>
<organism evidence="2 3">
    <name type="scientific">Sphingobium phenoxybenzoativorans</name>
    <dbReference type="NCBI Taxonomy" id="1592790"/>
    <lineage>
        <taxon>Bacteria</taxon>
        <taxon>Pseudomonadati</taxon>
        <taxon>Pseudomonadota</taxon>
        <taxon>Alphaproteobacteria</taxon>
        <taxon>Sphingomonadales</taxon>
        <taxon>Sphingomonadaceae</taxon>
        <taxon>Sphingobium</taxon>
    </lineage>
</organism>
<gene>
    <name evidence="2" type="ORF">KFK14_09935</name>
</gene>
<proteinExistence type="predicted"/>
<name>A0A975KCJ9_9SPHN</name>
<accession>A0A975KCJ9</accession>
<dbReference type="RefSeq" id="WP_212610685.1">
    <property type="nucleotide sequence ID" value="NZ_CP073910.1"/>
</dbReference>
<evidence type="ECO:0000256" key="1">
    <source>
        <dbReference type="SAM" id="SignalP"/>
    </source>
</evidence>
<evidence type="ECO:0000313" key="3">
    <source>
        <dbReference type="Proteomes" id="UP000681425"/>
    </source>
</evidence>
<keyword evidence="3" id="KW-1185">Reference proteome</keyword>
<protein>
    <recommendedName>
        <fullName evidence="4">Conjugal transfer protein TraN</fullName>
    </recommendedName>
</protein>
<sequence length="644" mass="67640">MKPSIIALTSAALLLPTALFAQTVEDRARAAAIASRAKTSDSDTLLNNYVTPGMSGQSVSTVDGSKSFTPTLACQKTANLLEVLIQPSSTGDIGLVRISRDKDLDGTFDSSSTLPVPVSGICANGVISCVPGTWNQCRSFRWDLDSAKDLKLTQVDMPELAGCYCVNDSCGSNLVFGNLASVLKDLGGGMVGALTTADPRIGVAEARINGPVIDYVGAQTTACTASPAIGQTSYRSNPAAIQGDAFALSSTNRVFQALIASPAGTGKAQQLRGCTITREVTLKEIKVEDVIARTAGGYATIDGGAGMVDFLMGSPADNSLNGGSCTLFDFRMTLHVEDPDRLKAVTLPFFFADDWGQVRVDGALVAYGPGAWTGSGYPPGKCERKRTSYFSPNIDLKPYLTKGDHEIWLRVAVGKGGEAFAQVHAEVDTSCKTSERIVDLCSGYGADPKCHLSEEQVDGVQTVRSGVVTGLRPLPQTRLFGTASCTLSLSRDFFERDRTYACTTDSAALPEPDLSRGAYIIDHSTETLLADRQKAKDGSISTSARSFSLPAQGAVPACEPICKTRAPKANTAAAPDGVVANRQNTPSGYDTFYHSCDAANVCPAGPGEEIVSACGCLDDFPEAVVMMQTVRLAGADMTCTSAVP</sequence>
<keyword evidence="1" id="KW-0732">Signal</keyword>
<feature type="signal peptide" evidence="1">
    <location>
        <begin position="1"/>
        <end position="21"/>
    </location>
</feature>
<dbReference type="AlphaFoldDB" id="A0A975KCJ9"/>
<evidence type="ECO:0008006" key="4">
    <source>
        <dbReference type="Google" id="ProtNLM"/>
    </source>
</evidence>
<feature type="chain" id="PRO_5037171525" description="Conjugal transfer protein TraN" evidence="1">
    <location>
        <begin position="22"/>
        <end position="644"/>
    </location>
</feature>
<evidence type="ECO:0000313" key="2">
    <source>
        <dbReference type="EMBL" id="QUT07672.1"/>
    </source>
</evidence>
<reference evidence="2" key="1">
    <citation type="submission" date="2021-04" db="EMBL/GenBank/DDBJ databases">
        <title>Isolation of p-tert-butylphenol degrading bacteria Sphingobium phenoxybenzoativorans Tas13 from active sludge.</title>
        <authorList>
            <person name="Li Y."/>
        </authorList>
    </citation>
    <scope>NUCLEOTIDE SEQUENCE</scope>
    <source>
        <strain evidence="2">Tas13</strain>
    </source>
</reference>
<dbReference type="Proteomes" id="UP000681425">
    <property type="component" value="Chromosome"/>
</dbReference>
<dbReference type="EMBL" id="CP073910">
    <property type="protein sequence ID" value="QUT07672.1"/>
    <property type="molecule type" value="Genomic_DNA"/>
</dbReference>